<feature type="non-terminal residue" evidence="2">
    <location>
        <position position="415"/>
    </location>
</feature>
<protein>
    <submittedName>
        <fullName evidence="2">Uncharacterized protein</fullName>
    </submittedName>
</protein>
<dbReference type="AlphaFoldDB" id="K1UKG1"/>
<evidence type="ECO:0000256" key="1">
    <source>
        <dbReference type="SAM" id="MobiDB-lite"/>
    </source>
</evidence>
<reference evidence="2" key="1">
    <citation type="journal article" date="2013" name="Environ. Microbiol.">
        <title>Microbiota from the distal guts of lean and obese adolescents exhibit partial functional redundancy besides clear differences in community structure.</title>
        <authorList>
            <person name="Ferrer M."/>
            <person name="Ruiz A."/>
            <person name="Lanza F."/>
            <person name="Haange S.B."/>
            <person name="Oberbach A."/>
            <person name="Till H."/>
            <person name="Bargiela R."/>
            <person name="Campoy C."/>
            <person name="Segura M.T."/>
            <person name="Richter M."/>
            <person name="von Bergen M."/>
            <person name="Seifert J."/>
            <person name="Suarez A."/>
        </authorList>
    </citation>
    <scope>NUCLEOTIDE SEQUENCE</scope>
</reference>
<accession>K1UKG1</accession>
<feature type="region of interest" description="Disordered" evidence="1">
    <location>
        <begin position="1"/>
        <end position="27"/>
    </location>
</feature>
<evidence type="ECO:0000313" key="2">
    <source>
        <dbReference type="EMBL" id="EKC78580.1"/>
    </source>
</evidence>
<comment type="caution">
    <text evidence="2">The sequence shown here is derived from an EMBL/GenBank/DDBJ whole genome shotgun (WGS) entry which is preliminary data.</text>
</comment>
<feature type="region of interest" description="Disordered" evidence="1">
    <location>
        <begin position="48"/>
        <end position="375"/>
    </location>
</feature>
<feature type="compositionally biased region" description="Polar residues" evidence="1">
    <location>
        <begin position="88"/>
        <end position="105"/>
    </location>
</feature>
<feature type="compositionally biased region" description="Basic and acidic residues" evidence="1">
    <location>
        <begin position="134"/>
        <end position="148"/>
    </location>
</feature>
<sequence>RLQDALPQDKPDEMELREQEPPRHYAAKKKGFFASLFGGKKHDVYDELESYDPYEGEPDTAPVENWEVPEQPREEPETEETGEMPRLTATNAGLSISGRQTSQFAATGKPLLPKDEPAPQPEPQPNVYRKNKKRDTVEFTPRKERERTMPFTRPAPRREAEPVGEPVMTPNDTVQPQPAPAPQATTGFTMQLGDEPAPESTQSFLHELNAALPPRRKKPAPKAAPVQEEPASGDTFEELPQELAQTLTGQIRLSEIAEGVEEQPEEPKKPAPKKEEESFEELIGPLVDEKPNTAEFVRGIEQSINLEKIKSDSKAKTEKTDTDYQAAAQYLSDPNAGAEPEAPEQKKPGKGFNILRFAGKPKDETTPDGEAPFAAQATVLHRHEYESTDDAPVVRHDLELRVMITTGTAIAVGAA</sequence>
<feature type="non-terminal residue" evidence="2">
    <location>
        <position position="1"/>
    </location>
</feature>
<feature type="compositionally biased region" description="Basic and acidic residues" evidence="1">
    <location>
        <begin position="307"/>
        <end position="322"/>
    </location>
</feature>
<feature type="compositionally biased region" description="Basic and acidic residues" evidence="1">
    <location>
        <begin position="1"/>
        <end position="23"/>
    </location>
</feature>
<feature type="compositionally biased region" description="Acidic residues" evidence="1">
    <location>
        <begin position="48"/>
        <end position="58"/>
    </location>
</feature>
<name>K1UKG1_9ZZZZ</name>
<dbReference type="EMBL" id="AJWY01002213">
    <property type="protein sequence ID" value="EKC78580.1"/>
    <property type="molecule type" value="Genomic_DNA"/>
</dbReference>
<organism evidence="2">
    <name type="scientific">human gut metagenome</name>
    <dbReference type="NCBI Taxonomy" id="408170"/>
    <lineage>
        <taxon>unclassified sequences</taxon>
        <taxon>metagenomes</taxon>
        <taxon>organismal metagenomes</taxon>
    </lineage>
</organism>
<feature type="compositionally biased region" description="Basic and acidic residues" evidence="1">
    <location>
        <begin position="265"/>
        <end position="276"/>
    </location>
</feature>
<gene>
    <name evidence="2" type="ORF">LEA_03336</name>
</gene>
<proteinExistence type="predicted"/>